<dbReference type="InterPro" id="IPR028624">
    <property type="entry name" value="Tscrpt_elong_fac_GreA/B"/>
</dbReference>
<dbReference type="SUPFAM" id="SSF46557">
    <property type="entry name" value="GreA transcript cleavage protein, N-terminal domain"/>
    <property type="match status" value="1"/>
</dbReference>
<accession>A0A0P1M8L9</accession>
<dbReference type="Proteomes" id="UP000182011">
    <property type="component" value="Unassembled WGS sequence"/>
</dbReference>
<evidence type="ECO:0000256" key="5">
    <source>
        <dbReference type="ARBA" id="ARBA00023163"/>
    </source>
</evidence>
<reference evidence="13 14" key="2">
    <citation type="submission" date="2015-11" db="EMBL/GenBank/DDBJ databases">
        <authorList>
            <person name="Zhang Y."/>
            <person name="Guo Z."/>
        </authorList>
    </citation>
    <scope>NUCLEOTIDE SEQUENCE [LARGE SCALE GENOMIC DNA]</scope>
    <source>
        <strain evidence="13">JGI-4</strain>
    </source>
</reference>
<dbReference type="InterPro" id="IPR036805">
    <property type="entry name" value="Tscrpt_elong_fac_GreA/B_N_sf"/>
</dbReference>
<dbReference type="AlphaFoldDB" id="A0A0P1LWV0"/>
<accession>A0A0P1LWV0</accession>
<dbReference type="HAMAP" id="MF_00105">
    <property type="entry name" value="GreA_GreB"/>
    <property type="match status" value="1"/>
</dbReference>
<evidence type="ECO:0000256" key="2">
    <source>
        <dbReference type="ARBA" id="ARBA00013729"/>
    </source>
</evidence>
<evidence type="ECO:0000313" key="15">
    <source>
        <dbReference type="Proteomes" id="UP000182200"/>
    </source>
</evidence>
<evidence type="ECO:0000313" key="12">
    <source>
        <dbReference type="EMBL" id="CUS93727.1"/>
    </source>
</evidence>
<organism evidence="13 14">
    <name type="scientific">Candidatus Kryptonium thompsonii</name>
    <dbReference type="NCBI Taxonomy" id="1633631"/>
    <lineage>
        <taxon>Bacteria</taxon>
        <taxon>Pseudomonadati</taxon>
        <taxon>Candidatus Kryptoniota</taxon>
        <taxon>Candidatus Kryptonium</taxon>
    </lineage>
</organism>
<accession>A0A0P1MEF9</accession>
<evidence type="ECO:0000313" key="13">
    <source>
        <dbReference type="EMBL" id="CUU02776.1"/>
    </source>
</evidence>
<dbReference type="GO" id="GO:0032784">
    <property type="term" value="P:regulation of DNA-templated transcription elongation"/>
    <property type="evidence" value="ECO:0007669"/>
    <property type="project" value="UniProtKB-UniRule"/>
</dbReference>
<evidence type="ECO:0000256" key="3">
    <source>
        <dbReference type="ARBA" id="ARBA00023015"/>
    </source>
</evidence>
<keyword evidence="13" id="KW-0648">Protein biosynthesis</keyword>
<dbReference type="FunFam" id="3.10.50.30:FF:000001">
    <property type="entry name" value="Transcription elongation factor GreA"/>
    <property type="match status" value="1"/>
</dbReference>
<dbReference type="PIRSF" id="PIRSF006092">
    <property type="entry name" value="GreA_GreB"/>
    <property type="match status" value="1"/>
</dbReference>
<feature type="domain" description="Transcription elongation factor GreA/GreB C-terminal" evidence="10">
    <location>
        <begin position="86"/>
        <end position="160"/>
    </location>
</feature>
<dbReference type="GO" id="GO:0070063">
    <property type="term" value="F:RNA polymerase binding"/>
    <property type="evidence" value="ECO:0007669"/>
    <property type="project" value="InterPro"/>
</dbReference>
<accession>A0A0S4MW65</accession>
<dbReference type="PANTHER" id="PTHR30437:SF4">
    <property type="entry name" value="TRANSCRIPTION ELONGATION FACTOR GREA"/>
    <property type="match status" value="1"/>
</dbReference>
<dbReference type="InterPro" id="IPR006359">
    <property type="entry name" value="Tscrpt_elong_fac_GreA"/>
</dbReference>
<accession>A0A0P1P2E0</accession>
<keyword evidence="15" id="KW-1185">Reference proteome</keyword>
<evidence type="ECO:0000256" key="4">
    <source>
        <dbReference type="ARBA" id="ARBA00023125"/>
    </source>
</evidence>
<protein>
    <recommendedName>
        <fullName evidence="2 8">Transcription elongation factor GreA</fullName>
    </recommendedName>
    <alternativeName>
        <fullName evidence="7 8">Transcript cleavage factor GreA</fullName>
    </alternativeName>
</protein>
<dbReference type="EMBL" id="FAOP01000003">
    <property type="protein sequence ID" value="CUU02776.1"/>
    <property type="molecule type" value="Genomic_DNA"/>
</dbReference>
<dbReference type="EMBL" id="CZVI01000038">
    <property type="protein sequence ID" value="CUS93727.1"/>
    <property type="molecule type" value="Genomic_DNA"/>
</dbReference>
<dbReference type="GO" id="GO:0003677">
    <property type="term" value="F:DNA binding"/>
    <property type="evidence" value="ECO:0007669"/>
    <property type="project" value="UniProtKB-UniRule"/>
</dbReference>
<feature type="domain" description="Transcription elongation factor GreA/GreB N-terminal" evidence="11">
    <location>
        <begin position="10"/>
        <end position="79"/>
    </location>
</feature>
<keyword evidence="13" id="KW-0251">Elongation factor</keyword>
<dbReference type="Gene3D" id="1.10.287.180">
    <property type="entry name" value="Transcription elongation factor, GreA/GreB, N-terminal domain"/>
    <property type="match status" value="1"/>
</dbReference>
<dbReference type="InterPro" id="IPR022691">
    <property type="entry name" value="Tscrpt_elong_fac_GreA/B_N"/>
</dbReference>
<keyword evidence="4 8" id="KW-0238">DNA-binding</keyword>
<name>A0A0P1LWV0_9BACT</name>
<keyword evidence="8" id="KW-0175">Coiled coil</keyword>
<dbReference type="NCBIfam" id="NF001263">
    <property type="entry name" value="PRK00226.1-4"/>
    <property type="match status" value="1"/>
</dbReference>
<dbReference type="STRING" id="1633631.GCA_001442925_00594"/>
<evidence type="ECO:0000256" key="9">
    <source>
        <dbReference type="RuleBase" id="RU000556"/>
    </source>
</evidence>
<dbReference type="InterPro" id="IPR036953">
    <property type="entry name" value="GreA/GreB_C_sf"/>
</dbReference>
<dbReference type="PANTHER" id="PTHR30437">
    <property type="entry name" value="TRANSCRIPTION ELONGATION FACTOR GREA"/>
    <property type="match status" value="1"/>
</dbReference>
<dbReference type="Gene3D" id="3.10.50.30">
    <property type="entry name" value="Transcription elongation factor, GreA/GreB, C-terminal domain"/>
    <property type="match status" value="1"/>
</dbReference>
<dbReference type="GO" id="GO:0003746">
    <property type="term" value="F:translation elongation factor activity"/>
    <property type="evidence" value="ECO:0007669"/>
    <property type="project" value="UniProtKB-KW"/>
</dbReference>
<dbReference type="PROSITE" id="PS00830">
    <property type="entry name" value="GREAB_2"/>
    <property type="match status" value="1"/>
</dbReference>
<gene>
    <name evidence="8" type="primary">greA</name>
    <name evidence="13" type="ORF">JGI4_00594</name>
    <name evidence="12" type="ORF">JGI8_01864</name>
</gene>
<dbReference type="Pfam" id="PF01272">
    <property type="entry name" value="GreA_GreB"/>
    <property type="match status" value="1"/>
</dbReference>
<evidence type="ECO:0000256" key="1">
    <source>
        <dbReference type="ARBA" id="ARBA00008213"/>
    </source>
</evidence>
<accession>A0A0P1M0A2</accession>
<comment type="similarity">
    <text evidence="1 8 9">Belongs to the GreA/GreB family.</text>
</comment>
<reference evidence="12 15" key="1">
    <citation type="submission" date="2015-11" db="EMBL/GenBank/DDBJ databases">
        <authorList>
            <person name="Varghese N."/>
        </authorList>
    </citation>
    <scope>NUCLEOTIDE SEQUENCE [LARGE SCALE GENOMIC DNA]</scope>
    <source>
        <strain evidence="12 15">JGI-8</strain>
    </source>
</reference>
<evidence type="ECO:0000259" key="10">
    <source>
        <dbReference type="Pfam" id="PF01272"/>
    </source>
</evidence>
<proteinExistence type="inferred from homology"/>
<accession>A0A0P1NZH1</accession>
<sequence>MVEDRNEIVHLSREKYEELLKELNELKTKGRAEVARKIAEARGHGDISENSEYETAKQEQEMLEMKIKKLEETLAKVKIIDTKNLPTDKVYLYSRVKVLNLDTNQEIEYTIVSTHEANSAEKKVSNKSPIGKGLLGKQVGDIVEIKVPIGIVRYKILEISR</sequence>
<dbReference type="FunFam" id="1.10.287.180:FF:000001">
    <property type="entry name" value="Transcription elongation factor GreA"/>
    <property type="match status" value="1"/>
</dbReference>
<accession>A0A0N7MRW9</accession>
<feature type="coiled-coil region" evidence="8">
    <location>
        <begin position="9"/>
        <end position="80"/>
    </location>
</feature>
<dbReference type="Pfam" id="PF03449">
    <property type="entry name" value="GreA_GreB_N"/>
    <property type="match status" value="1"/>
</dbReference>
<dbReference type="OrthoDB" id="9808774at2"/>
<dbReference type="RefSeq" id="WP_047133430.1">
    <property type="nucleotide sequence ID" value="NZ_CZVI01000038.1"/>
</dbReference>
<keyword evidence="3 8" id="KW-0805">Transcription regulation</keyword>
<evidence type="ECO:0000256" key="8">
    <source>
        <dbReference type="HAMAP-Rule" id="MF_00105"/>
    </source>
</evidence>
<dbReference type="GO" id="GO:0006354">
    <property type="term" value="P:DNA-templated transcription elongation"/>
    <property type="evidence" value="ECO:0007669"/>
    <property type="project" value="TreeGrafter"/>
</dbReference>
<evidence type="ECO:0000256" key="6">
    <source>
        <dbReference type="ARBA" id="ARBA00024916"/>
    </source>
</evidence>
<dbReference type="NCBIfam" id="TIGR01462">
    <property type="entry name" value="greA"/>
    <property type="match status" value="1"/>
</dbReference>
<evidence type="ECO:0000256" key="7">
    <source>
        <dbReference type="ARBA" id="ARBA00030776"/>
    </source>
</evidence>
<dbReference type="PROSITE" id="PS00829">
    <property type="entry name" value="GREAB_1"/>
    <property type="match status" value="1"/>
</dbReference>
<accession>A0A0P1LQN0</accession>
<evidence type="ECO:0000313" key="14">
    <source>
        <dbReference type="Proteomes" id="UP000182011"/>
    </source>
</evidence>
<dbReference type="InterPro" id="IPR001437">
    <property type="entry name" value="Tscrpt_elong_fac_GreA/B_C"/>
</dbReference>
<dbReference type="SUPFAM" id="SSF54534">
    <property type="entry name" value="FKBP-like"/>
    <property type="match status" value="1"/>
</dbReference>
<comment type="function">
    <text evidence="6 8 9">Necessary for efficient RNA polymerase transcription elongation past template-encoded arresting sites. The arresting sites in DNA have the property of trapping a certain fraction of elongating RNA polymerases that pass through, resulting in locked ternary complexes. Cleavage of the nascent transcript by cleavage factors such as GreA or GreB allows the resumption of elongation from the new 3'terminus. GreA releases sequences of 2 to 3 nucleotides.</text>
</comment>
<accession>A0A0P1ME18</accession>
<dbReference type="InterPro" id="IPR023459">
    <property type="entry name" value="Tscrpt_elong_fac_GreA/B_fam"/>
</dbReference>
<dbReference type="Proteomes" id="UP000182200">
    <property type="component" value="Unassembled WGS sequence"/>
</dbReference>
<evidence type="ECO:0000259" key="11">
    <source>
        <dbReference type="Pfam" id="PF03449"/>
    </source>
</evidence>
<keyword evidence="5 8" id="KW-0804">Transcription</keyword>
<dbReference type="InterPro" id="IPR018151">
    <property type="entry name" value="TF_GreA/GreB_CS"/>
</dbReference>